<dbReference type="PANTHER" id="PTHR13691:SF44">
    <property type="entry name" value="LARGE RIBOSOMAL SUBUNIT PROTEIN UL2MZ-RELATED"/>
    <property type="match status" value="1"/>
</dbReference>
<dbReference type="SUPFAM" id="SSF50249">
    <property type="entry name" value="Nucleic acid-binding proteins"/>
    <property type="match status" value="1"/>
</dbReference>
<dbReference type="GO" id="GO:0032543">
    <property type="term" value="P:mitochondrial translation"/>
    <property type="evidence" value="ECO:0007669"/>
    <property type="project" value="TreeGrafter"/>
</dbReference>
<accession>A0A0D3E7U2</accession>
<name>A0A0D3E7U2_BRAOL</name>
<dbReference type="eggNOG" id="KOG0438">
    <property type="taxonomic scope" value="Eukaryota"/>
</dbReference>
<protein>
    <recommendedName>
        <fullName evidence="6">60S ribosomal protein L2, mitochondrial</fullName>
    </recommendedName>
</protein>
<comment type="subcellular location">
    <subcellularLocation>
        <location evidence="1">Mitochondrion</location>
    </subcellularLocation>
</comment>
<keyword evidence="3" id="KW-0689">Ribosomal protein</keyword>
<dbReference type="GO" id="GO:0005762">
    <property type="term" value="C:mitochondrial large ribosomal subunit"/>
    <property type="evidence" value="ECO:0007669"/>
    <property type="project" value="TreeGrafter"/>
</dbReference>
<evidence type="ECO:0000313" key="8">
    <source>
        <dbReference type="EnsemblPlants" id="Bo9g074560.1"/>
    </source>
</evidence>
<dbReference type="SMART" id="SM01383">
    <property type="entry name" value="Ribosomal_L2"/>
    <property type="match status" value="1"/>
</dbReference>
<dbReference type="EnsemblPlants" id="Bo9g074560.1">
    <property type="protein sequence ID" value="Bo9g074560.1"/>
    <property type="gene ID" value="Bo9g074560"/>
</dbReference>
<dbReference type="STRING" id="109376.A0A0D3E7U2"/>
<proteinExistence type="inferred from homology"/>
<evidence type="ECO:0000256" key="3">
    <source>
        <dbReference type="ARBA" id="ARBA00022980"/>
    </source>
</evidence>
<evidence type="ECO:0000256" key="2">
    <source>
        <dbReference type="ARBA" id="ARBA00005636"/>
    </source>
</evidence>
<dbReference type="InterPro" id="IPR022666">
    <property type="entry name" value="Ribosomal_uL2_RNA-bd_dom"/>
</dbReference>
<reference evidence="8" key="2">
    <citation type="submission" date="2015-03" db="UniProtKB">
        <authorList>
            <consortium name="EnsemblPlants"/>
        </authorList>
    </citation>
    <scope>IDENTIFICATION</scope>
</reference>
<feature type="domain" description="Large ribosomal subunit protein uL2 RNA-binding" evidence="7">
    <location>
        <begin position="87"/>
        <end position="163"/>
    </location>
</feature>
<dbReference type="InterPro" id="IPR012340">
    <property type="entry name" value="NA-bd_OB-fold"/>
</dbReference>
<sequence length="188" mass="20777">MLPGTCNCDLFARTKGSFFGNLHEQSSFFDGFSASHSCSFHTSGYLVPNRRPFPYFFDNRVGYFCGGLFNKTRALRQFTLSTGKSAGRNSSGRITVFHRGGGSKRLLRRIDLKRSTSSMGIVESIEYDPNRSSQIAPVRWIKGGCQKKMNTIEELAPPRKILEPTTNTISGLFSSTFQASASGKAFSS</sequence>
<evidence type="ECO:0000256" key="5">
    <source>
        <dbReference type="ARBA" id="ARBA00023274"/>
    </source>
</evidence>
<dbReference type="HOGENOM" id="CLU_1442952_0_0_1"/>
<evidence type="ECO:0000313" key="9">
    <source>
        <dbReference type="Proteomes" id="UP000032141"/>
    </source>
</evidence>
<dbReference type="GO" id="GO:0003723">
    <property type="term" value="F:RNA binding"/>
    <property type="evidence" value="ECO:0007669"/>
    <property type="project" value="TreeGrafter"/>
</dbReference>
<dbReference type="Pfam" id="PF00181">
    <property type="entry name" value="Ribosomal_L2_N"/>
    <property type="match status" value="1"/>
</dbReference>
<keyword evidence="5" id="KW-0687">Ribonucleoprotein</keyword>
<dbReference type="GO" id="GO:0003735">
    <property type="term" value="F:structural constituent of ribosome"/>
    <property type="evidence" value="ECO:0007669"/>
    <property type="project" value="InterPro"/>
</dbReference>
<evidence type="ECO:0000256" key="6">
    <source>
        <dbReference type="ARBA" id="ARBA00078513"/>
    </source>
</evidence>
<evidence type="ECO:0000259" key="7">
    <source>
        <dbReference type="SMART" id="SM01383"/>
    </source>
</evidence>
<dbReference type="Proteomes" id="UP000032141">
    <property type="component" value="Chromosome C9"/>
</dbReference>
<organism evidence="8 9">
    <name type="scientific">Brassica oleracea var. oleracea</name>
    <dbReference type="NCBI Taxonomy" id="109376"/>
    <lineage>
        <taxon>Eukaryota</taxon>
        <taxon>Viridiplantae</taxon>
        <taxon>Streptophyta</taxon>
        <taxon>Embryophyta</taxon>
        <taxon>Tracheophyta</taxon>
        <taxon>Spermatophyta</taxon>
        <taxon>Magnoliopsida</taxon>
        <taxon>eudicotyledons</taxon>
        <taxon>Gunneridae</taxon>
        <taxon>Pentapetalae</taxon>
        <taxon>rosids</taxon>
        <taxon>malvids</taxon>
        <taxon>Brassicales</taxon>
        <taxon>Brassicaceae</taxon>
        <taxon>Brassiceae</taxon>
        <taxon>Brassica</taxon>
    </lineage>
</organism>
<comment type="similarity">
    <text evidence="2">Belongs to the universal ribosomal protein uL2 family.</text>
</comment>
<dbReference type="Gene3D" id="2.40.50.140">
    <property type="entry name" value="Nucleic acid-binding proteins"/>
    <property type="match status" value="1"/>
</dbReference>
<dbReference type="InterPro" id="IPR002171">
    <property type="entry name" value="Ribosomal_uL2"/>
</dbReference>
<evidence type="ECO:0000256" key="4">
    <source>
        <dbReference type="ARBA" id="ARBA00023128"/>
    </source>
</evidence>
<reference evidence="8 9" key="1">
    <citation type="journal article" date="2014" name="Genome Biol.">
        <title>Transcriptome and methylome profiling reveals relics of genome dominance in the mesopolyploid Brassica oleracea.</title>
        <authorList>
            <person name="Parkin I.A."/>
            <person name="Koh C."/>
            <person name="Tang H."/>
            <person name="Robinson S.J."/>
            <person name="Kagale S."/>
            <person name="Clarke W.E."/>
            <person name="Town C.D."/>
            <person name="Nixon J."/>
            <person name="Krishnakumar V."/>
            <person name="Bidwell S.L."/>
            <person name="Denoeud F."/>
            <person name="Belcram H."/>
            <person name="Links M.G."/>
            <person name="Just J."/>
            <person name="Clarke C."/>
            <person name="Bender T."/>
            <person name="Huebert T."/>
            <person name="Mason A.S."/>
            <person name="Pires J.C."/>
            <person name="Barker G."/>
            <person name="Moore J."/>
            <person name="Walley P.G."/>
            <person name="Manoli S."/>
            <person name="Batley J."/>
            <person name="Edwards D."/>
            <person name="Nelson M.N."/>
            <person name="Wang X."/>
            <person name="Paterson A.H."/>
            <person name="King G."/>
            <person name="Bancroft I."/>
            <person name="Chalhoub B."/>
            <person name="Sharpe A.G."/>
        </authorList>
    </citation>
    <scope>NUCLEOTIDE SEQUENCE</scope>
    <source>
        <strain evidence="8 9">cv. TO1000</strain>
    </source>
</reference>
<dbReference type="Gramene" id="Bo9g074560.1">
    <property type="protein sequence ID" value="Bo9g074560.1"/>
    <property type="gene ID" value="Bo9g074560"/>
</dbReference>
<dbReference type="AlphaFoldDB" id="A0A0D3E7U2"/>
<dbReference type="FunFam" id="2.40.50.140:FF:000254">
    <property type="entry name" value="Ribosomal protein L2 mitochondrion"/>
    <property type="match status" value="1"/>
</dbReference>
<keyword evidence="4" id="KW-0496">Mitochondrion</keyword>
<keyword evidence="9" id="KW-1185">Reference proteome</keyword>
<dbReference type="PANTHER" id="PTHR13691">
    <property type="entry name" value="RIBOSOMAL PROTEIN L2"/>
    <property type="match status" value="1"/>
</dbReference>
<evidence type="ECO:0000256" key="1">
    <source>
        <dbReference type="ARBA" id="ARBA00004173"/>
    </source>
</evidence>